<dbReference type="AlphaFoldDB" id="A0A7X1ATQ1"/>
<dbReference type="Proteomes" id="UP000534677">
    <property type="component" value="Unassembled WGS sequence"/>
</dbReference>
<keyword evidence="6" id="KW-1185">Reference proteome</keyword>
<reference evidence="5 6" key="1">
    <citation type="submission" date="2020-04" db="EMBL/GenBank/DDBJ databases">
        <title>Pseudomonas crami sp. nov., a novel proteolytic bacterial species isolated from cream.</title>
        <authorList>
            <person name="Hofmann K."/>
            <person name="Woller A."/>
            <person name="Huptas C."/>
            <person name="Wenning M."/>
            <person name="Scherer S."/>
            <person name="Doll E.V."/>
        </authorList>
    </citation>
    <scope>NUCLEOTIDE SEQUENCE [LARGE SCALE GENOMIC DNA]</scope>
    <source>
        <strain evidence="3 6">WS 5096</strain>
        <strain evidence="4 5">WS 5106</strain>
    </source>
</reference>
<accession>A0A7X1ATQ1</accession>
<evidence type="ECO:0000256" key="2">
    <source>
        <dbReference type="SAM" id="SignalP"/>
    </source>
</evidence>
<protein>
    <submittedName>
        <fullName evidence="4">Uncharacterized protein</fullName>
    </submittedName>
</protein>
<evidence type="ECO:0000313" key="5">
    <source>
        <dbReference type="Proteomes" id="UP000520513"/>
    </source>
</evidence>
<feature type="signal peptide" evidence="2">
    <location>
        <begin position="1"/>
        <end position="20"/>
    </location>
</feature>
<gene>
    <name evidence="3" type="ORF">HF209_06530</name>
    <name evidence="4" type="ORF">HF257_30790</name>
</gene>
<feature type="chain" id="PRO_5031453368" evidence="2">
    <location>
        <begin position="21"/>
        <end position="82"/>
    </location>
</feature>
<dbReference type="EMBL" id="JAAXCY010000017">
    <property type="protein sequence ID" value="MBC2410417.1"/>
    <property type="molecule type" value="Genomic_DNA"/>
</dbReference>
<name>A0A7X1ATQ1_9PSED</name>
<evidence type="ECO:0000313" key="3">
    <source>
        <dbReference type="EMBL" id="MBC2380594.1"/>
    </source>
</evidence>
<feature type="region of interest" description="Disordered" evidence="1">
    <location>
        <begin position="42"/>
        <end position="82"/>
    </location>
</feature>
<evidence type="ECO:0000313" key="6">
    <source>
        <dbReference type="Proteomes" id="UP000534677"/>
    </source>
</evidence>
<dbReference type="Proteomes" id="UP000520513">
    <property type="component" value="Unassembled WGS sequence"/>
</dbReference>
<evidence type="ECO:0000313" key="4">
    <source>
        <dbReference type="EMBL" id="MBC2410417.1"/>
    </source>
</evidence>
<dbReference type="EMBL" id="JAAXCZ010000003">
    <property type="protein sequence ID" value="MBC2380594.1"/>
    <property type="molecule type" value="Genomic_DNA"/>
</dbReference>
<evidence type="ECO:0000256" key="1">
    <source>
        <dbReference type="SAM" id="MobiDB-lite"/>
    </source>
</evidence>
<proteinExistence type="predicted"/>
<dbReference type="RefSeq" id="WP_185705449.1">
    <property type="nucleotide sequence ID" value="NZ_JAAXCY010000017.1"/>
</dbReference>
<comment type="caution">
    <text evidence="4">The sequence shown here is derived from an EMBL/GenBank/DDBJ whole genome shotgun (WGS) entry which is preliminary data.</text>
</comment>
<sequence>MKCRLTLLVLCFLVAGSATASNDRRDCKEELRKLHDVLSTNYTGQNHHGYRKAKASRDNEEYKKCANQARKERERLERDTDL</sequence>
<keyword evidence="2" id="KW-0732">Signal</keyword>
<organism evidence="4 5">
    <name type="scientific">Pseudomonas cremoris</name>
    <dbReference type="NCBI Taxonomy" id="2724178"/>
    <lineage>
        <taxon>Bacteria</taxon>
        <taxon>Pseudomonadati</taxon>
        <taxon>Pseudomonadota</taxon>
        <taxon>Gammaproteobacteria</taxon>
        <taxon>Pseudomonadales</taxon>
        <taxon>Pseudomonadaceae</taxon>
        <taxon>Pseudomonas</taxon>
    </lineage>
</organism>
<feature type="compositionally biased region" description="Basic and acidic residues" evidence="1">
    <location>
        <begin position="55"/>
        <end position="82"/>
    </location>
</feature>